<dbReference type="RefSeq" id="WP_202661861.1">
    <property type="nucleotide sequence ID" value="NZ_JAESVP010000007.1"/>
</dbReference>
<dbReference type="Pfam" id="PF09684">
    <property type="entry name" value="Tail_P2_I"/>
    <property type="match status" value="1"/>
</dbReference>
<evidence type="ECO:0000313" key="1">
    <source>
        <dbReference type="EMBL" id="MBL4929325.1"/>
    </source>
</evidence>
<name>A0A8J7MQG1_9RHOB</name>
<proteinExistence type="predicted"/>
<dbReference type="AlphaFoldDB" id="A0A8J7MQG1"/>
<accession>A0A8J7MQG1</accession>
<comment type="caution">
    <text evidence="1">The sequence shown here is derived from an EMBL/GenBank/DDBJ whole genome shotgun (WGS) entry which is preliminary data.</text>
</comment>
<reference evidence="1" key="1">
    <citation type="submission" date="2021-01" db="EMBL/GenBank/DDBJ databases">
        <title>Genome seq and assembly of Tabrizicola sp. KVB23.</title>
        <authorList>
            <person name="Chhetri G."/>
        </authorList>
    </citation>
    <scope>NUCLEOTIDE SEQUENCE</scope>
    <source>
        <strain evidence="1">KVB23</strain>
    </source>
</reference>
<dbReference type="InterPro" id="IPR006521">
    <property type="entry name" value="Tail_protein_I"/>
</dbReference>
<dbReference type="NCBIfam" id="TIGR01634">
    <property type="entry name" value="tail_P2_I"/>
    <property type="match status" value="1"/>
</dbReference>
<sequence length="187" mass="20557">MSETLLPSNATEAEVALDLATARIGEIPIVARTLWNPETCPTYLLPWLAWALGVDEWDSSWSEDAKRATIAASVDIHRHKGTVAAVKRAVAAAGLGDATLQERYGRRYYDGTFLHDGSIDYLEPDHWAEYRLVLSRPISIAQADQVRRVVGAVAPVRSHLKALDFTEALNLENAQIAHDGTYTYGVA</sequence>
<gene>
    <name evidence="1" type="ORF">JI744_14555</name>
</gene>
<evidence type="ECO:0000313" key="2">
    <source>
        <dbReference type="Proteomes" id="UP000619033"/>
    </source>
</evidence>
<organism evidence="1 2">
    <name type="scientific">Fuscibacter oryzae</name>
    <dbReference type="NCBI Taxonomy" id="2803939"/>
    <lineage>
        <taxon>Bacteria</taxon>
        <taxon>Pseudomonadati</taxon>
        <taxon>Pseudomonadota</taxon>
        <taxon>Alphaproteobacteria</taxon>
        <taxon>Rhodobacterales</taxon>
        <taxon>Paracoccaceae</taxon>
        <taxon>Fuscibacter</taxon>
    </lineage>
</organism>
<dbReference type="Proteomes" id="UP000619033">
    <property type="component" value="Unassembled WGS sequence"/>
</dbReference>
<dbReference type="EMBL" id="JAESVP010000007">
    <property type="protein sequence ID" value="MBL4929325.1"/>
    <property type="molecule type" value="Genomic_DNA"/>
</dbReference>
<protein>
    <submittedName>
        <fullName evidence="1">Phage tail protein I</fullName>
    </submittedName>
</protein>
<keyword evidence="2" id="KW-1185">Reference proteome</keyword>